<reference evidence="2" key="2">
    <citation type="submission" date="2017-11" db="EMBL/GenBank/DDBJ databases">
        <title>PacBio sequencing of new strain of the secondary endosymbiont Candidatus Hamiltonella defensa.</title>
        <authorList>
            <person name="Strand M.R."/>
            <person name="Oliver K."/>
        </authorList>
    </citation>
    <scope>NUCLEOTIDE SEQUENCE [LARGE SCALE GENOMIC DNA]</scope>
    <source>
        <strain evidence="2">ZA17</strain>
    </source>
</reference>
<dbReference type="AlphaFoldDB" id="A0A2D3TDT6"/>
<evidence type="ECO:0000313" key="2">
    <source>
        <dbReference type="Proteomes" id="UP000229055"/>
    </source>
</evidence>
<dbReference type="EMBL" id="CP017613">
    <property type="protein sequence ID" value="ATW33883.1"/>
    <property type="molecule type" value="Genomic_DNA"/>
</dbReference>
<name>A0A2D3TDT6_9ENTR</name>
<sequence>MKLDNPHRYIGETIVLTNPSNNSQYLLNLEQQGYADEETKTLINMIRLLVEENKYLRKENNLLAKRHRGVGGLCRTQTRKQWANSPISL</sequence>
<evidence type="ECO:0000313" key="1">
    <source>
        <dbReference type="EMBL" id="ATW33883.1"/>
    </source>
</evidence>
<accession>A0A2D3TDT6</accession>
<dbReference type="RefSeq" id="WP_100096566.1">
    <property type="nucleotide sequence ID" value="NZ_CAWNYN010000001.1"/>
</dbReference>
<gene>
    <name evidence="1" type="ORF">BJP43_05955</name>
</gene>
<reference evidence="2" key="1">
    <citation type="submission" date="2016-10" db="EMBL/GenBank/DDBJ databases">
        <authorList>
            <person name="Chevignon G."/>
        </authorList>
    </citation>
    <scope>NUCLEOTIDE SEQUENCE [LARGE SCALE GENOMIC DNA]</scope>
    <source>
        <strain evidence="2">ZA17</strain>
    </source>
</reference>
<organism evidence="1 2">
    <name type="scientific">Candidatus Williamhamiltonella defendens</name>
    <dbReference type="NCBI Taxonomy" id="138072"/>
    <lineage>
        <taxon>Bacteria</taxon>
        <taxon>Pseudomonadati</taxon>
        <taxon>Pseudomonadota</taxon>
        <taxon>Gammaproteobacteria</taxon>
        <taxon>Enterobacterales</taxon>
        <taxon>Enterobacteriaceae</taxon>
        <taxon>aphid secondary symbionts</taxon>
        <taxon>Candidatus Williamhamiltonella</taxon>
    </lineage>
</organism>
<proteinExistence type="predicted"/>
<protein>
    <submittedName>
        <fullName evidence="1">Uncharacterized protein</fullName>
    </submittedName>
</protein>
<dbReference type="Proteomes" id="UP000229055">
    <property type="component" value="Chromosome"/>
</dbReference>